<comment type="caution">
    <text evidence="1">The sequence shown here is derived from an EMBL/GenBank/DDBJ whole genome shotgun (WGS) entry which is preliminary data.</text>
</comment>
<dbReference type="EMBL" id="LNKF01000002">
    <property type="protein sequence ID" value="OSG95765.1"/>
    <property type="molecule type" value="Genomic_DNA"/>
</dbReference>
<accession>A0A1X2ZMT5</accession>
<organism evidence="1 2">
    <name type="scientific">Bifidobacterium adolescentis</name>
    <dbReference type="NCBI Taxonomy" id="1680"/>
    <lineage>
        <taxon>Bacteria</taxon>
        <taxon>Bacillati</taxon>
        <taxon>Actinomycetota</taxon>
        <taxon>Actinomycetes</taxon>
        <taxon>Bifidobacteriales</taxon>
        <taxon>Bifidobacteriaceae</taxon>
        <taxon>Bifidobacterium</taxon>
    </lineage>
</organism>
<proteinExistence type="predicted"/>
<dbReference type="RefSeq" id="WP_179142513.1">
    <property type="nucleotide sequence ID" value="NZ_LNKF01000002.1"/>
</dbReference>
<dbReference type="AlphaFoldDB" id="A0A1X2ZMT5"/>
<name>A0A1X2ZMT5_BIFAD</name>
<evidence type="ECO:0000313" key="2">
    <source>
        <dbReference type="Proteomes" id="UP000193664"/>
    </source>
</evidence>
<gene>
    <name evidence="1" type="ORF">AD0028_1005</name>
</gene>
<reference evidence="1 2" key="1">
    <citation type="journal article" date="2016" name="Sci. Rep.">
        <title>Evaluation of genetic diversity among strains of the human gut commensal Bifidobacterium adolescentis.</title>
        <authorList>
            <person name="Duranti S."/>
            <person name="Milani C."/>
            <person name="Lugli G.A."/>
            <person name="Mancabelli L."/>
            <person name="Turroni F."/>
            <person name="Ferrario C."/>
            <person name="Mangifesta M."/>
            <person name="Viappiani A."/>
            <person name="Sanchez B."/>
            <person name="Margolles A."/>
            <person name="van Sinderen D."/>
            <person name="Ventura M."/>
        </authorList>
    </citation>
    <scope>NUCLEOTIDE SEQUENCE [LARGE SCALE GENOMIC DNA]</scope>
    <source>
        <strain evidence="1 2">AD2-8</strain>
    </source>
</reference>
<dbReference type="Proteomes" id="UP000193664">
    <property type="component" value="Unassembled WGS sequence"/>
</dbReference>
<protein>
    <submittedName>
        <fullName evidence="1">Uncharacterized protein</fullName>
    </submittedName>
</protein>
<sequence length="51" mass="5964">MAMDIQDDQKVVVYKDGVDQYEGLWRDRDEDYDGDFYLLADVEEADVIVVC</sequence>
<evidence type="ECO:0000313" key="1">
    <source>
        <dbReference type="EMBL" id="OSG95765.1"/>
    </source>
</evidence>